<sequence length="76" mass="8626">MALKIFDLIEAFGSEKGVFRKGELSYEANHVLQVTYDGAGGEYGEYGVLRVNPAREKDLNKNSKNERREIVYSIIK</sequence>
<reference evidence="1 2" key="1">
    <citation type="submission" date="2020-02" db="EMBL/GenBank/DDBJ databases">
        <authorList>
            <person name="Ferguson B K."/>
        </authorList>
    </citation>
    <scope>NUCLEOTIDE SEQUENCE [LARGE SCALE GENOMIC DNA]</scope>
</reference>
<evidence type="ECO:0000313" key="2">
    <source>
        <dbReference type="Proteomes" id="UP000479000"/>
    </source>
</evidence>
<proteinExistence type="predicted"/>
<dbReference type="Proteomes" id="UP000479000">
    <property type="component" value="Unassembled WGS sequence"/>
</dbReference>
<organism evidence="1 2">
    <name type="scientific">Nesidiocoris tenuis</name>
    <dbReference type="NCBI Taxonomy" id="355587"/>
    <lineage>
        <taxon>Eukaryota</taxon>
        <taxon>Metazoa</taxon>
        <taxon>Ecdysozoa</taxon>
        <taxon>Arthropoda</taxon>
        <taxon>Hexapoda</taxon>
        <taxon>Insecta</taxon>
        <taxon>Pterygota</taxon>
        <taxon>Neoptera</taxon>
        <taxon>Paraneoptera</taxon>
        <taxon>Hemiptera</taxon>
        <taxon>Heteroptera</taxon>
        <taxon>Panheteroptera</taxon>
        <taxon>Cimicomorpha</taxon>
        <taxon>Miridae</taxon>
        <taxon>Dicyphina</taxon>
        <taxon>Nesidiocoris</taxon>
    </lineage>
</organism>
<protein>
    <submittedName>
        <fullName evidence="1">Uncharacterized protein</fullName>
    </submittedName>
</protein>
<evidence type="ECO:0000313" key="1">
    <source>
        <dbReference type="EMBL" id="CAA9994752.1"/>
    </source>
</evidence>
<feature type="non-terminal residue" evidence="1">
    <location>
        <position position="76"/>
    </location>
</feature>
<keyword evidence="2" id="KW-1185">Reference proteome</keyword>
<gene>
    <name evidence="1" type="ORF">NTEN_LOCUS1568</name>
</gene>
<dbReference type="AlphaFoldDB" id="A0A6H5FZP7"/>
<accession>A0A6H5FZP7</accession>
<dbReference type="EMBL" id="CADCXU010002489">
    <property type="protein sequence ID" value="CAA9994752.1"/>
    <property type="molecule type" value="Genomic_DNA"/>
</dbReference>
<name>A0A6H5FZP7_9HEMI</name>